<dbReference type="InterPro" id="IPR025086">
    <property type="entry name" value="SDE2/SF3A3_SAP"/>
</dbReference>
<evidence type="ECO:0000256" key="6">
    <source>
        <dbReference type="ARBA" id="ARBA00023187"/>
    </source>
</evidence>
<keyword evidence="5" id="KW-0507">mRNA processing</keyword>
<keyword evidence="14" id="KW-1185">Reference proteome</keyword>
<dbReference type="CTD" id="20195709"/>
<keyword evidence="4" id="KW-0963">Cytoplasm</keyword>
<dbReference type="EnsemblMetazoa" id="HelroT117195">
    <property type="protein sequence ID" value="HelroP117195"/>
    <property type="gene ID" value="HelroG117195"/>
</dbReference>
<protein>
    <submittedName>
        <fullName evidence="12 13">Uncharacterized protein</fullName>
    </submittedName>
</protein>
<evidence type="ECO:0000259" key="11">
    <source>
        <dbReference type="Pfam" id="PF22782"/>
    </source>
</evidence>
<accession>T1EGK9</accession>
<feature type="domain" description="SDE2-like" evidence="11">
    <location>
        <begin position="69"/>
        <end position="167"/>
    </location>
</feature>
<dbReference type="eggNOG" id="KOG2827">
    <property type="taxonomic scope" value="Eukaryota"/>
</dbReference>
<feature type="region of interest" description="Disordered" evidence="9">
    <location>
        <begin position="202"/>
        <end position="383"/>
    </location>
</feature>
<organism evidence="13 14">
    <name type="scientific">Helobdella robusta</name>
    <name type="common">Californian leech</name>
    <dbReference type="NCBI Taxonomy" id="6412"/>
    <lineage>
        <taxon>Eukaryota</taxon>
        <taxon>Metazoa</taxon>
        <taxon>Spiralia</taxon>
        <taxon>Lophotrochozoa</taxon>
        <taxon>Annelida</taxon>
        <taxon>Clitellata</taxon>
        <taxon>Hirudinea</taxon>
        <taxon>Rhynchobdellida</taxon>
        <taxon>Glossiphoniidae</taxon>
        <taxon>Helobdella</taxon>
    </lineage>
</organism>
<evidence type="ECO:0000256" key="4">
    <source>
        <dbReference type="ARBA" id="ARBA00022490"/>
    </source>
</evidence>
<dbReference type="Pfam" id="PF13297">
    <property type="entry name" value="SDE2_2C"/>
    <property type="match status" value="1"/>
</dbReference>
<evidence type="ECO:0000256" key="8">
    <source>
        <dbReference type="ARBA" id="ARBA00023306"/>
    </source>
</evidence>
<gene>
    <name evidence="13" type="primary">20195709</name>
    <name evidence="12" type="ORF">HELRODRAFT_117195</name>
</gene>
<dbReference type="GO" id="GO:0006397">
    <property type="term" value="P:mRNA processing"/>
    <property type="evidence" value="ECO:0007669"/>
    <property type="project" value="UniProtKB-KW"/>
</dbReference>
<dbReference type="Proteomes" id="UP000015101">
    <property type="component" value="Unassembled WGS sequence"/>
</dbReference>
<reference evidence="13" key="3">
    <citation type="submission" date="2015-06" db="UniProtKB">
        <authorList>
            <consortium name="EnsemblMetazoa"/>
        </authorList>
    </citation>
    <scope>IDENTIFICATION</scope>
</reference>
<dbReference type="AlphaFoldDB" id="T1EGK9"/>
<evidence type="ECO:0000256" key="1">
    <source>
        <dbReference type="ARBA" id="ARBA00004123"/>
    </source>
</evidence>
<feature type="domain" description="SDE2/SF3A3 SAP" evidence="10">
    <location>
        <begin position="366"/>
        <end position="444"/>
    </location>
</feature>
<keyword evidence="7" id="KW-0539">Nucleus</keyword>
<name>T1EGK9_HELRO</name>
<dbReference type="PANTHER" id="PTHR12786">
    <property type="entry name" value="SPLICING FACTOR SF3A-RELATED"/>
    <property type="match status" value="1"/>
</dbReference>
<dbReference type="Pfam" id="PF22782">
    <property type="entry name" value="SDE2"/>
    <property type="match status" value="1"/>
</dbReference>
<feature type="compositionally biased region" description="Low complexity" evidence="9">
    <location>
        <begin position="308"/>
        <end position="330"/>
    </location>
</feature>
<comment type="similarity">
    <text evidence="3">Belongs to the SDE2 family.</text>
</comment>
<dbReference type="GO" id="GO:0005634">
    <property type="term" value="C:nucleus"/>
    <property type="evidence" value="ECO:0000318"/>
    <property type="project" value="GO_Central"/>
</dbReference>
<dbReference type="InterPro" id="IPR051421">
    <property type="entry name" value="RNA_Proc_DNA_Dmg_Regulator"/>
</dbReference>
<proteinExistence type="inferred from homology"/>
<evidence type="ECO:0000313" key="14">
    <source>
        <dbReference type="Proteomes" id="UP000015101"/>
    </source>
</evidence>
<dbReference type="RefSeq" id="XP_009013216.1">
    <property type="nucleotide sequence ID" value="XM_009014968.1"/>
</dbReference>
<dbReference type="STRING" id="6412.T1EGK9"/>
<reference evidence="14" key="1">
    <citation type="submission" date="2012-12" db="EMBL/GenBank/DDBJ databases">
        <authorList>
            <person name="Hellsten U."/>
            <person name="Grimwood J."/>
            <person name="Chapman J.A."/>
            <person name="Shapiro H."/>
            <person name="Aerts A."/>
            <person name="Otillar R.P."/>
            <person name="Terry A.Y."/>
            <person name="Boore J.L."/>
            <person name="Simakov O."/>
            <person name="Marletaz F."/>
            <person name="Cho S.-J."/>
            <person name="Edsinger-Gonzales E."/>
            <person name="Havlak P."/>
            <person name="Kuo D.-H."/>
            <person name="Larsson T."/>
            <person name="Lv J."/>
            <person name="Arendt D."/>
            <person name="Savage R."/>
            <person name="Osoegawa K."/>
            <person name="de Jong P."/>
            <person name="Lindberg D.R."/>
            <person name="Seaver E.C."/>
            <person name="Weisblat D.A."/>
            <person name="Putnam N.H."/>
            <person name="Grigoriev I.V."/>
            <person name="Rokhsar D.S."/>
        </authorList>
    </citation>
    <scope>NUCLEOTIDE SEQUENCE</scope>
</reference>
<comment type="subcellular location">
    <subcellularLocation>
        <location evidence="2">Cytoplasm</location>
    </subcellularLocation>
    <subcellularLocation>
        <location evidence="1">Nucleus</location>
    </subcellularLocation>
</comment>
<evidence type="ECO:0000259" key="10">
    <source>
        <dbReference type="Pfam" id="PF13297"/>
    </source>
</evidence>
<feature type="compositionally biased region" description="Low complexity" evidence="9">
    <location>
        <begin position="359"/>
        <end position="381"/>
    </location>
</feature>
<sequence length="445" mass="49288">MFSLKYLDYFLAESDISLIKNVKSFVFENLGYCLPEKDFYLTVDGKVVNDDAQLVPNKFYRLHPRLVAGKGGFGSMLRALGAQIEKTTNREACRDLSGRRMRDVNNEKKLREWTAKVGKNANKELEKAIRRKEKRERMKRLPQHKFEDEKYYEQKKKIAEDLNEAIKYVLTAFANGPIKRKAEETKSNSKIAKLWLGADVDDTDDEEDDGNATHNNNATTGNSACSSSSSCGASKVGAENEDGPSCSGGHNVPCSSNSNLAIIDGEDSDDDCDETDDSDDDEDDNAEDPIINDNNDYYKNVERPQLYSSSPTSTMASSSATTLSSLATSTQQNGQQITNAINETDKRIDDDNSNKNVNPTLTETKPTATETTPSSAAQPTPDIKVNLNDYNSPEELAELGMEVLKKELTDRGLKCGGTLIERASRLFSVKGLNKDKIPKKLLAKK</sequence>
<dbReference type="EMBL" id="AMQM01009162">
    <property type="status" value="NOT_ANNOTATED_CDS"/>
    <property type="molecule type" value="Genomic_DNA"/>
</dbReference>
<dbReference type="GO" id="GO:0005737">
    <property type="term" value="C:cytoplasm"/>
    <property type="evidence" value="ECO:0007669"/>
    <property type="project" value="UniProtKB-SubCell"/>
</dbReference>
<dbReference type="GO" id="GO:0008380">
    <property type="term" value="P:RNA splicing"/>
    <property type="evidence" value="ECO:0007669"/>
    <property type="project" value="UniProtKB-KW"/>
</dbReference>
<dbReference type="GeneID" id="20195709"/>
<dbReference type="InParanoid" id="T1EGK9"/>
<keyword evidence="6" id="KW-0508">mRNA splicing</keyword>
<dbReference type="KEGG" id="hro:HELRODRAFT_117195"/>
<evidence type="ECO:0000256" key="5">
    <source>
        <dbReference type="ARBA" id="ARBA00022664"/>
    </source>
</evidence>
<dbReference type="OrthoDB" id="547031at2759"/>
<dbReference type="EMBL" id="KB096069">
    <property type="protein sequence ID" value="ESO08692.1"/>
    <property type="molecule type" value="Genomic_DNA"/>
</dbReference>
<evidence type="ECO:0000256" key="9">
    <source>
        <dbReference type="SAM" id="MobiDB-lite"/>
    </source>
</evidence>
<evidence type="ECO:0000256" key="2">
    <source>
        <dbReference type="ARBA" id="ARBA00004496"/>
    </source>
</evidence>
<evidence type="ECO:0000256" key="7">
    <source>
        <dbReference type="ARBA" id="ARBA00023242"/>
    </source>
</evidence>
<feature type="compositionally biased region" description="Acidic residues" evidence="9">
    <location>
        <begin position="264"/>
        <end position="287"/>
    </location>
</feature>
<evidence type="ECO:0000256" key="3">
    <source>
        <dbReference type="ARBA" id="ARBA00008726"/>
    </source>
</evidence>
<dbReference type="OMA" id="CFWTGLE"/>
<feature type="compositionally biased region" description="Low complexity" evidence="9">
    <location>
        <begin position="212"/>
        <end position="234"/>
    </location>
</feature>
<evidence type="ECO:0000313" key="13">
    <source>
        <dbReference type="EnsemblMetazoa" id="HelroP117195"/>
    </source>
</evidence>
<reference evidence="12 14" key="2">
    <citation type="journal article" date="2013" name="Nature">
        <title>Insights into bilaterian evolution from three spiralian genomes.</title>
        <authorList>
            <person name="Simakov O."/>
            <person name="Marletaz F."/>
            <person name="Cho S.J."/>
            <person name="Edsinger-Gonzales E."/>
            <person name="Havlak P."/>
            <person name="Hellsten U."/>
            <person name="Kuo D.H."/>
            <person name="Larsson T."/>
            <person name="Lv J."/>
            <person name="Arendt D."/>
            <person name="Savage R."/>
            <person name="Osoegawa K."/>
            <person name="de Jong P."/>
            <person name="Grimwood J."/>
            <person name="Chapman J.A."/>
            <person name="Shapiro H."/>
            <person name="Aerts A."/>
            <person name="Otillar R.P."/>
            <person name="Terry A.Y."/>
            <person name="Boore J.L."/>
            <person name="Grigoriev I.V."/>
            <person name="Lindberg D.R."/>
            <person name="Seaver E.C."/>
            <person name="Weisblat D.A."/>
            <person name="Putnam N.H."/>
            <person name="Rokhsar D.S."/>
        </authorList>
    </citation>
    <scope>NUCLEOTIDE SEQUENCE</scope>
</reference>
<dbReference type="HOGENOM" id="CLU_042333_0_0_1"/>
<feature type="compositionally biased region" description="Basic and acidic residues" evidence="9">
    <location>
        <begin position="343"/>
        <end position="353"/>
    </location>
</feature>
<keyword evidence="8" id="KW-0131">Cell cycle</keyword>
<dbReference type="InterPro" id="IPR053822">
    <property type="entry name" value="SDE2-like_dom"/>
</dbReference>
<feature type="compositionally biased region" description="Polar residues" evidence="9">
    <location>
        <begin position="331"/>
        <end position="342"/>
    </location>
</feature>
<dbReference type="PANTHER" id="PTHR12786:SF1">
    <property type="entry name" value="SPLICING REGULATOR SDE2"/>
    <property type="match status" value="1"/>
</dbReference>
<evidence type="ECO:0000313" key="12">
    <source>
        <dbReference type="EMBL" id="ESO08692.1"/>
    </source>
</evidence>